<feature type="compositionally biased region" description="Basic and acidic residues" evidence="1">
    <location>
        <begin position="352"/>
        <end position="379"/>
    </location>
</feature>
<feature type="region of interest" description="Disordered" evidence="1">
    <location>
        <begin position="339"/>
        <end position="379"/>
    </location>
</feature>
<feature type="compositionally biased region" description="Basic and acidic residues" evidence="1">
    <location>
        <begin position="1"/>
        <end position="10"/>
    </location>
</feature>
<reference evidence="3 4" key="1">
    <citation type="submission" date="2021-07" db="EMBL/GenBank/DDBJ databases">
        <authorList>
            <consortium name="Genoscope - CEA"/>
            <person name="William W."/>
        </authorList>
    </citation>
    <scope>NUCLEOTIDE SEQUENCE [LARGE SCALE GENOMIC DNA]</scope>
</reference>
<dbReference type="Proteomes" id="UP000694005">
    <property type="component" value="Chromosome A09"/>
</dbReference>
<evidence type="ECO:0000259" key="2">
    <source>
        <dbReference type="Pfam" id="PF12214"/>
    </source>
</evidence>
<dbReference type="Pfam" id="PF12214">
    <property type="entry name" value="TPX2_importin"/>
    <property type="match status" value="1"/>
</dbReference>
<dbReference type="InterPro" id="IPR027330">
    <property type="entry name" value="TPX2_central_dom"/>
</dbReference>
<name>A0A8D9CSC7_BRACM</name>
<dbReference type="Gramene" id="A09p29480.2_BraZ1">
    <property type="protein sequence ID" value="A09p29480.2_BraZ1.CDS"/>
    <property type="gene ID" value="A09g29480.2_BraZ1"/>
</dbReference>
<dbReference type="EMBL" id="LS974625">
    <property type="protein sequence ID" value="CAG7862481.1"/>
    <property type="molecule type" value="Genomic_DNA"/>
</dbReference>
<accession>A0A8D9CSC7</accession>
<sequence length="616" mass="70341">MMEVIERDMETETETDTDEDMETDEPMVFEVTEIDLEYEFDAARWCDFTREESPLESRVAELWFETAESYPPSPFSIKLLMMREEVSDEKTEPLSKSEDVRDRESDIDISQDQHCLATDVNETANEMKSGVFNFIQSGGELKNVPNESLLKGGPTISNHVHNDKVKCRTKSSTRQIPRGSTLMKPTASQLAKLDNSRVRMQVDKTKEKGLFSSSGSEAQASKRQKLDGGLLRKVAEKTQEMNFVHKAVKKDRTLERNLQHGRTKTTVPQEPDFATSHRANRIRHKEDAKLDQDATSVYRFKARPFNRKIFEAPSLPIRKKSTPKLPEFQEFHLKTSERAMQHSSAVSTGNNYHKESYKPDTKAFLDGVNREPRRPRAADIAKDDDRKHIFKARPLDNKIVSSRRDIGIFRKSKRETTVSLTQTREFSFRSQKKVQQDLPTDLFSKVKLTAFMIHLLQKHCFNNGLKLQLSIKPELQPNNVSRLRSPQPEQVKGSKENRLNSFQAGNEYVAENKDDLRPNKKAHKGLTRTISTCGSLICFLSSSLSFHVIDVWLYPPRTVVSGVSLTRSPSSSPLKAYAILQNVIIIFFLLSHTLHHATEPTHGACQCRRSRGSVFL</sequence>
<gene>
    <name evidence="3" type="ORF">BRAPAZ1V2_A09P29480.2</name>
</gene>
<dbReference type="InterPro" id="IPR009675">
    <property type="entry name" value="TPX2_fam"/>
</dbReference>
<dbReference type="AlphaFoldDB" id="A0A8D9CSC7"/>
<organism evidence="3 4">
    <name type="scientific">Brassica campestris</name>
    <name type="common">Field mustard</name>
    <dbReference type="NCBI Taxonomy" id="3711"/>
    <lineage>
        <taxon>Eukaryota</taxon>
        <taxon>Viridiplantae</taxon>
        <taxon>Streptophyta</taxon>
        <taxon>Embryophyta</taxon>
        <taxon>Tracheophyta</taxon>
        <taxon>Spermatophyta</taxon>
        <taxon>Magnoliopsida</taxon>
        <taxon>eudicotyledons</taxon>
        <taxon>Gunneridae</taxon>
        <taxon>Pentapetalae</taxon>
        <taxon>rosids</taxon>
        <taxon>malvids</taxon>
        <taxon>Brassicales</taxon>
        <taxon>Brassicaceae</taxon>
        <taxon>Brassiceae</taxon>
        <taxon>Brassica</taxon>
    </lineage>
</organism>
<dbReference type="GO" id="GO:0005819">
    <property type="term" value="C:spindle"/>
    <property type="evidence" value="ECO:0007669"/>
    <property type="project" value="InterPro"/>
</dbReference>
<dbReference type="GO" id="GO:0005874">
    <property type="term" value="C:microtubule"/>
    <property type="evidence" value="ECO:0007669"/>
    <property type="project" value="InterPro"/>
</dbReference>
<dbReference type="PANTHER" id="PTHR14326:SF15">
    <property type="entry name" value="OS06G0130200 PROTEIN"/>
    <property type="match status" value="1"/>
</dbReference>
<evidence type="ECO:0000313" key="4">
    <source>
        <dbReference type="Proteomes" id="UP000694005"/>
    </source>
</evidence>
<dbReference type="PANTHER" id="PTHR14326">
    <property type="entry name" value="TARGETING PROTEIN FOR XKLP2"/>
    <property type="match status" value="1"/>
</dbReference>
<feature type="compositionally biased region" description="Acidic residues" evidence="1">
    <location>
        <begin position="11"/>
        <end position="22"/>
    </location>
</feature>
<dbReference type="GO" id="GO:0060236">
    <property type="term" value="P:regulation of mitotic spindle organization"/>
    <property type="evidence" value="ECO:0007669"/>
    <property type="project" value="InterPro"/>
</dbReference>
<evidence type="ECO:0000256" key="1">
    <source>
        <dbReference type="SAM" id="MobiDB-lite"/>
    </source>
</evidence>
<feature type="region of interest" description="Disordered" evidence="1">
    <location>
        <begin position="1"/>
        <end position="22"/>
    </location>
</feature>
<feature type="compositionally biased region" description="Polar residues" evidence="1">
    <location>
        <begin position="341"/>
        <end position="351"/>
    </location>
</feature>
<feature type="domain" description="TPX2 central" evidence="2">
    <location>
        <begin position="264"/>
        <end position="419"/>
    </location>
</feature>
<protein>
    <recommendedName>
        <fullName evidence="2">TPX2 central domain-containing protein</fullName>
    </recommendedName>
</protein>
<proteinExistence type="predicted"/>
<evidence type="ECO:0000313" key="3">
    <source>
        <dbReference type="EMBL" id="CAG7862481.1"/>
    </source>
</evidence>